<dbReference type="VEuPathDB" id="FungiDB:YALI1_E10836g"/>
<dbReference type="EMBL" id="KZ858964">
    <property type="protein sequence ID" value="RDW27345.1"/>
    <property type="molecule type" value="Genomic_DNA"/>
</dbReference>
<evidence type="ECO:0000313" key="4">
    <source>
        <dbReference type="Proteomes" id="UP000256601"/>
    </source>
</evidence>
<organism evidence="3 4">
    <name type="scientific">Yarrowia lipolytica</name>
    <name type="common">Candida lipolytica</name>
    <dbReference type="NCBI Taxonomy" id="4952"/>
    <lineage>
        <taxon>Eukaryota</taxon>
        <taxon>Fungi</taxon>
        <taxon>Dikarya</taxon>
        <taxon>Ascomycota</taxon>
        <taxon>Saccharomycotina</taxon>
        <taxon>Dipodascomycetes</taxon>
        <taxon>Dipodascales</taxon>
        <taxon>Dipodascales incertae sedis</taxon>
        <taxon>Yarrowia</taxon>
    </lineage>
</organism>
<evidence type="ECO:0000256" key="2">
    <source>
        <dbReference type="SAM" id="Phobius"/>
    </source>
</evidence>
<proteinExistence type="predicted"/>
<evidence type="ECO:0008006" key="5">
    <source>
        <dbReference type="Google" id="ProtNLM"/>
    </source>
</evidence>
<dbReference type="AlphaFoldDB" id="A0A371CAR5"/>
<feature type="compositionally biased region" description="Polar residues" evidence="1">
    <location>
        <begin position="148"/>
        <end position="159"/>
    </location>
</feature>
<feature type="region of interest" description="Disordered" evidence="1">
    <location>
        <begin position="311"/>
        <end position="339"/>
    </location>
</feature>
<reference evidence="3 4" key="1">
    <citation type="submission" date="2018-07" db="EMBL/GenBank/DDBJ databases">
        <title>Draft Genome Assemblies for Five Robust Yarrowia lipolytica Strains Exhibiting High Lipid Production and Pentose Sugar Utilization and Sugar Alcohol Secretion from Undetoxified Lignocellulosic Biomass Hydrolysates.</title>
        <authorList>
            <consortium name="DOE Joint Genome Institute"/>
            <person name="Walker C."/>
            <person name="Ryu S."/>
            <person name="Na H."/>
            <person name="Zane M."/>
            <person name="LaButti K."/>
            <person name="Lipzen A."/>
            <person name="Haridas S."/>
            <person name="Barry K."/>
            <person name="Grigoriev I.V."/>
            <person name="Quarterman J."/>
            <person name="Slininger P."/>
            <person name="Dien B."/>
            <person name="Trinh C.T."/>
        </authorList>
    </citation>
    <scope>NUCLEOTIDE SEQUENCE [LARGE SCALE GENOMIC DNA]</scope>
    <source>
        <strain evidence="3 4">YB392</strain>
    </source>
</reference>
<keyword evidence="2" id="KW-1133">Transmembrane helix</keyword>
<evidence type="ECO:0000313" key="3">
    <source>
        <dbReference type="EMBL" id="RDW27345.1"/>
    </source>
</evidence>
<keyword evidence="2" id="KW-0812">Transmembrane</keyword>
<feature type="transmembrane region" description="Helical" evidence="2">
    <location>
        <begin position="57"/>
        <end position="80"/>
    </location>
</feature>
<evidence type="ECO:0000256" key="1">
    <source>
        <dbReference type="SAM" id="MobiDB-lite"/>
    </source>
</evidence>
<feature type="region of interest" description="Disordered" evidence="1">
    <location>
        <begin position="148"/>
        <end position="171"/>
    </location>
</feature>
<name>A0A371CAR5_YARLL</name>
<gene>
    <name evidence="3" type="ORF">B0I71DRAFT_129243</name>
</gene>
<dbReference type="Proteomes" id="UP000256601">
    <property type="component" value="Unassembled WGS sequence"/>
</dbReference>
<accession>A0A371CAR5</accession>
<keyword evidence="2" id="KW-0472">Membrane</keyword>
<dbReference type="VEuPathDB" id="FungiDB:YALI0_E08888g"/>
<protein>
    <recommendedName>
        <fullName evidence="5">Membrane anchor Opy2 N-terminal domain-containing protein</fullName>
    </recommendedName>
</protein>
<sequence>MSQACPPQDCTKCASNEVCVLGVASQDNPCPSITCSAAMANTNTDSGKSSSGTSAGAIAGGVVGGVAAAAIFGFFVWFFCFSKRAQRVREEKEWIPVVGQDHVTDNHTAGQMPPNHRNSSSTFASLASSALSRASNVIPIAYVPGVTSRGQMSRDSSTGGTLGSNPPIPNVPWEYQFTPEELLRQSRQSTVYGIRDSVNTEAYRESQAYVSSAMMTAIQAKPMLVNVKDGHVTNNDGSARDSALRQSFMSGTSDGSVYEVASAERVNARSIRIGKAQRVGLQSTYISEESEEEIGGGASRTRDSTHSAAVPIGLDRPTLGRSLTGNSGSGVSGVSRKSEVPPLPAALEVSSSEAPQLDEDIFAGLDIPVQLITTDDGQESPFDDKFRL</sequence>